<dbReference type="PANTHER" id="PTHR43649">
    <property type="entry name" value="ARABINOSE-BINDING PROTEIN-RELATED"/>
    <property type="match status" value="1"/>
</dbReference>
<dbReference type="RefSeq" id="WP_087469492.1">
    <property type="nucleotide sequence ID" value="NZ_CP021383.1"/>
</dbReference>
<dbReference type="Proteomes" id="UP000196228">
    <property type="component" value="Chromosome"/>
</dbReference>
<keyword evidence="4" id="KW-0564">Palmitate</keyword>
<keyword evidence="3" id="KW-0472">Membrane</keyword>
<dbReference type="Gene3D" id="3.40.190.10">
    <property type="entry name" value="Periplasmic binding protein-like II"/>
    <property type="match status" value="2"/>
</dbReference>
<accession>A0A1Y0HTD0</accession>
<protein>
    <submittedName>
        <fullName evidence="7">ABC transporter substrate-binding protein</fullName>
    </submittedName>
</protein>
<dbReference type="PROSITE" id="PS51257">
    <property type="entry name" value="PROKAR_LIPOPROTEIN"/>
    <property type="match status" value="1"/>
</dbReference>
<evidence type="ECO:0000256" key="3">
    <source>
        <dbReference type="ARBA" id="ARBA00023136"/>
    </source>
</evidence>
<evidence type="ECO:0000313" key="8">
    <source>
        <dbReference type="Proteomes" id="UP000196228"/>
    </source>
</evidence>
<reference evidence="7 8" key="1">
    <citation type="submission" date="2017-05" db="EMBL/GenBank/DDBJ databases">
        <authorList>
            <person name="Song R."/>
            <person name="Chenine A.L."/>
            <person name="Ruprecht R.M."/>
        </authorList>
    </citation>
    <scope>NUCLEOTIDE SEQUENCE [LARGE SCALE GENOMIC DNA]</scope>
    <source>
        <strain evidence="7 8">PSBB019</strain>
    </source>
</reference>
<dbReference type="KEGG" id="cceu:CBR64_01750"/>
<dbReference type="AlphaFoldDB" id="A0A1Y0HTD0"/>
<dbReference type="Pfam" id="PF01547">
    <property type="entry name" value="SBP_bac_1"/>
    <property type="match status" value="1"/>
</dbReference>
<evidence type="ECO:0000256" key="2">
    <source>
        <dbReference type="ARBA" id="ARBA00022729"/>
    </source>
</evidence>
<organism evidence="7 8">
    <name type="scientific">Cellulosimicrobium cellulans</name>
    <name type="common">Arthrobacter luteus</name>
    <dbReference type="NCBI Taxonomy" id="1710"/>
    <lineage>
        <taxon>Bacteria</taxon>
        <taxon>Bacillati</taxon>
        <taxon>Actinomycetota</taxon>
        <taxon>Actinomycetes</taxon>
        <taxon>Micrococcales</taxon>
        <taxon>Promicromonosporaceae</taxon>
        <taxon>Cellulosimicrobium</taxon>
    </lineage>
</organism>
<sequence>MARKQIAAVLTVTALTLALGACSSGSGEGGGEEDGELSGTITVLTNRTDIVDTTLQDYADQFQAENPGVTVEFEAITDYEGDVSIRLNTQDYGDVLLVPNSVSKDQLPQFFEPLGTVDELAQEYRFINEQAYDGDVYGIATFGTAMGYVVNTKVWEEAGITEPPATPEAFVAALQQIGEKTDAVPYYTNYTDGWPLTQWQNNQGTLAGTDAVSVRTSQDDPWAEGNEQYAIDGLLYDVVAAGVTEEDPTTTNWEESKTLLGTGKVGAMVLGSWAVPQMQDAAEAAGGSADDIDFWPMPWQTEGTFSSTVSGDYKLAISKHSENKDAARAWVDWFLNESTFAAEQGGISPVVGAAAPDSLATFDALGVNQVELSPAPAGEETWDNDISNEAEIDLWGDKYRKQLVDVARGAADGDKESFFADLNSRWAAARANVVG</sequence>
<gene>
    <name evidence="7" type="ORF">CBR64_01750</name>
</gene>
<evidence type="ECO:0000256" key="4">
    <source>
        <dbReference type="ARBA" id="ARBA00023139"/>
    </source>
</evidence>
<evidence type="ECO:0000313" key="7">
    <source>
        <dbReference type="EMBL" id="ARU50413.1"/>
    </source>
</evidence>
<proteinExistence type="predicted"/>
<feature type="chain" id="PRO_5012711071" evidence="6">
    <location>
        <begin position="24"/>
        <end position="435"/>
    </location>
</feature>
<dbReference type="InterPro" id="IPR006059">
    <property type="entry name" value="SBP"/>
</dbReference>
<keyword evidence="1" id="KW-1003">Cell membrane</keyword>
<evidence type="ECO:0000256" key="1">
    <source>
        <dbReference type="ARBA" id="ARBA00022475"/>
    </source>
</evidence>
<feature type="signal peptide" evidence="6">
    <location>
        <begin position="1"/>
        <end position="23"/>
    </location>
</feature>
<keyword evidence="5" id="KW-0449">Lipoprotein</keyword>
<dbReference type="InterPro" id="IPR050490">
    <property type="entry name" value="Bact_solute-bd_prot1"/>
</dbReference>
<dbReference type="OrthoDB" id="2060074at2"/>
<dbReference type="SUPFAM" id="SSF53850">
    <property type="entry name" value="Periplasmic binding protein-like II"/>
    <property type="match status" value="1"/>
</dbReference>
<evidence type="ECO:0000256" key="5">
    <source>
        <dbReference type="ARBA" id="ARBA00023288"/>
    </source>
</evidence>
<keyword evidence="2 6" id="KW-0732">Signal</keyword>
<dbReference type="PANTHER" id="PTHR43649:SF33">
    <property type="entry name" value="POLYGALACTURONAN_RHAMNOGALACTURONAN-BINDING PROTEIN YTCQ"/>
    <property type="match status" value="1"/>
</dbReference>
<dbReference type="EMBL" id="CP021383">
    <property type="protein sequence ID" value="ARU50413.1"/>
    <property type="molecule type" value="Genomic_DNA"/>
</dbReference>
<evidence type="ECO:0000256" key="6">
    <source>
        <dbReference type="SAM" id="SignalP"/>
    </source>
</evidence>
<name>A0A1Y0HTD0_CELCE</name>